<reference evidence="2 3" key="1">
    <citation type="submission" date="2019-03" db="EMBL/GenBank/DDBJ databases">
        <title>Complete genome sequence of Paenisporosarcina antarctica CGMCC 1.6503T.</title>
        <authorList>
            <person name="Rong J.-C."/>
            <person name="Chi N.-Y."/>
            <person name="Zhang Q.-F."/>
        </authorList>
    </citation>
    <scope>NUCLEOTIDE SEQUENCE [LARGE SCALE GENOMIC DNA]</scope>
    <source>
        <strain evidence="2 3">CGMCC 1.6503</strain>
    </source>
</reference>
<dbReference type="KEGG" id="panc:E2636_01400"/>
<dbReference type="InterPro" id="IPR010982">
    <property type="entry name" value="Lambda_DNA-bd_dom_sf"/>
</dbReference>
<sequence>MLNKPCIGFGKFIKESREFKNLSLEMFADQLKVSHQIVDRLEMDLLHPSGSLIKKLSLVLNVEENELFNLIWCENPVKLHQNHF</sequence>
<organism evidence="2 3">
    <name type="scientific">Paenisporosarcina antarctica</name>
    <dbReference type="NCBI Taxonomy" id="417367"/>
    <lineage>
        <taxon>Bacteria</taxon>
        <taxon>Bacillati</taxon>
        <taxon>Bacillota</taxon>
        <taxon>Bacilli</taxon>
        <taxon>Bacillales</taxon>
        <taxon>Caryophanaceae</taxon>
        <taxon>Paenisporosarcina</taxon>
    </lineage>
</organism>
<gene>
    <name evidence="2" type="ORF">E2636_01400</name>
</gene>
<dbReference type="SUPFAM" id="SSF47413">
    <property type="entry name" value="lambda repressor-like DNA-binding domains"/>
    <property type="match status" value="1"/>
</dbReference>
<evidence type="ECO:0000313" key="2">
    <source>
        <dbReference type="EMBL" id="QBP39891.1"/>
    </source>
</evidence>
<name>A0A4P6ZU95_9BACL</name>
<dbReference type="Pfam" id="PF01381">
    <property type="entry name" value="HTH_3"/>
    <property type="match status" value="1"/>
</dbReference>
<dbReference type="Proteomes" id="UP000294292">
    <property type="component" value="Chromosome"/>
</dbReference>
<dbReference type="InterPro" id="IPR001387">
    <property type="entry name" value="Cro/C1-type_HTH"/>
</dbReference>
<proteinExistence type="predicted"/>
<dbReference type="SMART" id="SM00530">
    <property type="entry name" value="HTH_XRE"/>
    <property type="match status" value="1"/>
</dbReference>
<dbReference type="OrthoDB" id="9814553at2"/>
<dbReference type="RefSeq" id="WP_134208308.1">
    <property type="nucleotide sequence ID" value="NZ_CP038015.1"/>
</dbReference>
<dbReference type="GO" id="GO:0003677">
    <property type="term" value="F:DNA binding"/>
    <property type="evidence" value="ECO:0007669"/>
    <property type="project" value="InterPro"/>
</dbReference>
<dbReference type="AlphaFoldDB" id="A0A4P6ZU95"/>
<accession>A0A4P6ZU95</accession>
<evidence type="ECO:0000259" key="1">
    <source>
        <dbReference type="PROSITE" id="PS50943"/>
    </source>
</evidence>
<feature type="domain" description="HTH cro/C1-type" evidence="1">
    <location>
        <begin position="13"/>
        <end position="67"/>
    </location>
</feature>
<dbReference type="EMBL" id="CP038015">
    <property type="protein sequence ID" value="QBP39891.1"/>
    <property type="molecule type" value="Genomic_DNA"/>
</dbReference>
<dbReference type="PROSITE" id="PS50943">
    <property type="entry name" value="HTH_CROC1"/>
    <property type="match status" value="1"/>
</dbReference>
<protein>
    <submittedName>
        <fullName evidence="2">XRE family transcriptional regulator</fullName>
    </submittedName>
</protein>
<keyword evidence="3" id="KW-1185">Reference proteome</keyword>
<evidence type="ECO:0000313" key="3">
    <source>
        <dbReference type="Proteomes" id="UP000294292"/>
    </source>
</evidence>
<dbReference type="Gene3D" id="1.10.260.40">
    <property type="entry name" value="lambda repressor-like DNA-binding domains"/>
    <property type="match status" value="1"/>
</dbReference>
<dbReference type="CDD" id="cd00093">
    <property type="entry name" value="HTH_XRE"/>
    <property type="match status" value="1"/>
</dbReference>